<evidence type="ECO:0000256" key="1">
    <source>
        <dbReference type="ARBA" id="ARBA00022685"/>
    </source>
</evidence>
<dbReference type="InterPro" id="IPR016179">
    <property type="entry name" value="Insulin-like"/>
</dbReference>
<evidence type="ECO:0000313" key="5">
    <source>
        <dbReference type="EnsemblMetazoa" id="tetur08g06450.1"/>
    </source>
</evidence>
<evidence type="ECO:0000259" key="4">
    <source>
        <dbReference type="Pfam" id="PF00049"/>
    </source>
</evidence>
<dbReference type="OMA" id="KTGCTWE"/>
<dbReference type="EMBL" id="CAEY01001958">
    <property type="status" value="NOT_ANNOTATED_CDS"/>
    <property type="molecule type" value="Genomic_DNA"/>
</dbReference>
<dbReference type="HOGENOM" id="CLU_138138_0_0_1"/>
<evidence type="ECO:0000256" key="2">
    <source>
        <dbReference type="ARBA" id="ARBA00022729"/>
    </source>
</evidence>
<dbReference type="GO" id="GO:0005576">
    <property type="term" value="C:extracellular region"/>
    <property type="evidence" value="ECO:0007669"/>
    <property type="project" value="InterPro"/>
</dbReference>
<dbReference type="Proteomes" id="UP000015104">
    <property type="component" value="Unassembled WGS sequence"/>
</dbReference>
<proteinExistence type="predicted"/>
<dbReference type="EnsemblMetazoa" id="tetur08g06450.1">
    <property type="protein sequence ID" value="tetur08g06450.1"/>
    <property type="gene ID" value="tetur08g06450"/>
</dbReference>
<reference evidence="6" key="1">
    <citation type="submission" date="2011-08" db="EMBL/GenBank/DDBJ databases">
        <authorList>
            <person name="Rombauts S."/>
        </authorList>
    </citation>
    <scope>NUCLEOTIDE SEQUENCE</scope>
    <source>
        <strain evidence="6">London</strain>
    </source>
</reference>
<keyword evidence="1" id="KW-0165">Cleavage on pair of basic residues</keyword>
<dbReference type="Gene3D" id="1.10.100.10">
    <property type="entry name" value="Insulin-like"/>
    <property type="match status" value="1"/>
</dbReference>
<dbReference type="OrthoDB" id="10044229at2759"/>
<dbReference type="InterPro" id="IPR036438">
    <property type="entry name" value="Insulin-like_sf"/>
</dbReference>
<evidence type="ECO:0000313" key="6">
    <source>
        <dbReference type="Proteomes" id="UP000015104"/>
    </source>
</evidence>
<dbReference type="Pfam" id="PF00049">
    <property type="entry name" value="Insulin"/>
    <property type="match status" value="1"/>
</dbReference>
<dbReference type="CDD" id="cd00101">
    <property type="entry name" value="IlGF_like"/>
    <property type="match status" value="1"/>
</dbReference>
<dbReference type="eggNOG" id="ENOG502S96B">
    <property type="taxonomic scope" value="Eukaryota"/>
</dbReference>
<protein>
    <recommendedName>
        <fullName evidence="4">Insulin-like domain-containing protein</fullName>
    </recommendedName>
</protein>
<keyword evidence="6" id="KW-1185">Reference proteome</keyword>
<organism evidence="5 6">
    <name type="scientific">Tetranychus urticae</name>
    <name type="common">Two-spotted spider mite</name>
    <dbReference type="NCBI Taxonomy" id="32264"/>
    <lineage>
        <taxon>Eukaryota</taxon>
        <taxon>Metazoa</taxon>
        <taxon>Ecdysozoa</taxon>
        <taxon>Arthropoda</taxon>
        <taxon>Chelicerata</taxon>
        <taxon>Arachnida</taxon>
        <taxon>Acari</taxon>
        <taxon>Acariformes</taxon>
        <taxon>Trombidiformes</taxon>
        <taxon>Prostigmata</taxon>
        <taxon>Eleutherengona</taxon>
        <taxon>Raphignathae</taxon>
        <taxon>Tetranychoidea</taxon>
        <taxon>Tetranychidae</taxon>
        <taxon>Tetranychus</taxon>
    </lineage>
</organism>
<dbReference type="KEGG" id="tut:107362567"/>
<dbReference type="GO" id="GO:0005179">
    <property type="term" value="F:hormone activity"/>
    <property type="evidence" value="ECO:0007669"/>
    <property type="project" value="InterPro"/>
</dbReference>
<keyword evidence="2 3" id="KW-0732">Signal</keyword>
<feature type="domain" description="Insulin-like" evidence="4">
    <location>
        <begin position="64"/>
        <end position="155"/>
    </location>
</feature>
<gene>
    <name evidence="5" type="primary">107362567</name>
</gene>
<dbReference type="AlphaFoldDB" id="T1KC57"/>
<dbReference type="SUPFAM" id="SSF56994">
    <property type="entry name" value="Insulin-like"/>
    <property type="match status" value="1"/>
</dbReference>
<name>T1KC57_TETUR</name>
<accession>T1KC57</accession>
<feature type="chain" id="PRO_5004581236" description="Insulin-like domain-containing protein" evidence="3">
    <location>
        <begin position="20"/>
        <end position="163"/>
    </location>
</feature>
<reference evidence="5" key="2">
    <citation type="submission" date="2015-06" db="UniProtKB">
        <authorList>
            <consortium name="EnsemblMetazoa"/>
        </authorList>
    </citation>
    <scope>IDENTIFICATION</scope>
</reference>
<feature type="signal peptide" evidence="3">
    <location>
        <begin position="1"/>
        <end position="19"/>
    </location>
</feature>
<evidence type="ECO:0000256" key="3">
    <source>
        <dbReference type="SAM" id="SignalP"/>
    </source>
</evidence>
<sequence length="163" mass="19288">MTFSPINWLSFMAFQVLFCYLSPFPTIISLSTSPNDLTTWENIFQDRSDDEWRALWHTERHRRCYQELESHMKWVCNKDIYKVKKSDSEIETVSSPHREPRGIFEGRHYDAFISKERALNLLGQTATSVRRKRGIIDECCHGANGCSWEEYAEYCTHNNRIRA</sequence>